<evidence type="ECO:0000313" key="2">
    <source>
        <dbReference type="EMBL" id="VEL32104.1"/>
    </source>
</evidence>
<protein>
    <submittedName>
        <fullName evidence="2">Uncharacterized protein</fullName>
    </submittedName>
</protein>
<sequence>MSSFGDLEGGLTDAAASAEAAALHQSQGAFLLPNIDQGSTASALGDLGRLSASRAALAGGTERSGHGPSSNCAAGPTELLDGETNSASGSSTTRPISSSVAPGGAGTGASCEARVAIKLGGTSCHSPLGGAIYSPIGSSSATALRYLVS</sequence>
<dbReference type="AlphaFoldDB" id="A0A448XA66"/>
<reference evidence="2" key="1">
    <citation type="submission" date="2018-11" db="EMBL/GenBank/DDBJ databases">
        <authorList>
            <consortium name="Pathogen Informatics"/>
        </authorList>
    </citation>
    <scope>NUCLEOTIDE SEQUENCE</scope>
</reference>
<evidence type="ECO:0000256" key="1">
    <source>
        <dbReference type="SAM" id="MobiDB-lite"/>
    </source>
</evidence>
<keyword evidence="3" id="KW-1185">Reference proteome</keyword>
<comment type="caution">
    <text evidence="2">The sequence shown here is derived from an EMBL/GenBank/DDBJ whole genome shotgun (WGS) entry which is preliminary data.</text>
</comment>
<dbReference type="Proteomes" id="UP000784294">
    <property type="component" value="Unassembled WGS sequence"/>
</dbReference>
<feature type="region of interest" description="Disordered" evidence="1">
    <location>
        <begin position="56"/>
        <end position="106"/>
    </location>
</feature>
<dbReference type="EMBL" id="CAAALY010130245">
    <property type="protein sequence ID" value="VEL32104.1"/>
    <property type="molecule type" value="Genomic_DNA"/>
</dbReference>
<feature type="compositionally biased region" description="Low complexity" evidence="1">
    <location>
        <begin position="86"/>
        <end position="99"/>
    </location>
</feature>
<gene>
    <name evidence="2" type="ORF">PXEA_LOCUS25544</name>
</gene>
<proteinExistence type="predicted"/>
<evidence type="ECO:0000313" key="3">
    <source>
        <dbReference type="Proteomes" id="UP000784294"/>
    </source>
</evidence>
<organism evidence="2 3">
    <name type="scientific">Protopolystoma xenopodis</name>
    <dbReference type="NCBI Taxonomy" id="117903"/>
    <lineage>
        <taxon>Eukaryota</taxon>
        <taxon>Metazoa</taxon>
        <taxon>Spiralia</taxon>
        <taxon>Lophotrochozoa</taxon>
        <taxon>Platyhelminthes</taxon>
        <taxon>Monogenea</taxon>
        <taxon>Polyopisthocotylea</taxon>
        <taxon>Polystomatidea</taxon>
        <taxon>Polystomatidae</taxon>
        <taxon>Protopolystoma</taxon>
    </lineage>
</organism>
<accession>A0A448XA66</accession>
<name>A0A448XA66_9PLAT</name>